<keyword evidence="2" id="KW-1185">Reference proteome</keyword>
<evidence type="ECO:0000313" key="2">
    <source>
        <dbReference type="Proteomes" id="UP000887013"/>
    </source>
</evidence>
<evidence type="ECO:0000313" key="1">
    <source>
        <dbReference type="EMBL" id="GFU12889.1"/>
    </source>
</evidence>
<reference evidence="1" key="1">
    <citation type="submission" date="2020-08" db="EMBL/GenBank/DDBJ databases">
        <title>Multicomponent nature underlies the extraordinary mechanical properties of spider dragline silk.</title>
        <authorList>
            <person name="Kono N."/>
            <person name="Nakamura H."/>
            <person name="Mori M."/>
            <person name="Yoshida Y."/>
            <person name="Ohtoshi R."/>
            <person name="Malay A.D."/>
            <person name="Moran D.A.P."/>
            <person name="Tomita M."/>
            <person name="Numata K."/>
            <person name="Arakawa K."/>
        </authorList>
    </citation>
    <scope>NUCLEOTIDE SEQUENCE</scope>
</reference>
<name>A0A8X6Q9D2_NEPPI</name>
<dbReference type="EMBL" id="BMAW01125552">
    <property type="protein sequence ID" value="GFU12889.1"/>
    <property type="molecule type" value="Genomic_DNA"/>
</dbReference>
<gene>
    <name evidence="1" type="ORF">NPIL_54991</name>
</gene>
<accession>A0A8X6Q9D2</accession>
<protein>
    <submittedName>
        <fullName evidence="1">Uncharacterized protein</fullName>
    </submittedName>
</protein>
<sequence>MPRTWEMSCVQKKHYQIPVSVRRRQRQRNFMRAACHRGHTLRRTFMDILIVWLPDIKPSEWPSPPLTRYGALNRLLTLNQAFSLWVVLSTRLPRNLSDEKWLHSPNCDKGIGKDYLGGFGGHI</sequence>
<dbReference type="OrthoDB" id="10367507at2759"/>
<dbReference type="AlphaFoldDB" id="A0A8X6Q9D2"/>
<organism evidence="1 2">
    <name type="scientific">Nephila pilipes</name>
    <name type="common">Giant wood spider</name>
    <name type="synonym">Nephila maculata</name>
    <dbReference type="NCBI Taxonomy" id="299642"/>
    <lineage>
        <taxon>Eukaryota</taxon>
        <taxon>Metazoa</taxon>
        <taxon>Ecdysozoa</taxon>
        <taxon>Arthropoda</taxon>
        <taxon>Chelicerata</taxon>
        <taxon>Arachnida</taxon>
        <taxon>Araneae</taxon>
        <taxon>Araneomorphae</taxon>
        <taxon>Entelegynae</taxon>
        <taxon>Araneoidea</taxon>
        <taxon>Nephilidae</taxon>
        <taxon>Nephila</taxon>
    </lineage>
</organism>
<comment type="caution">
    <text evidence="1">The sequence shown here is derived from an EMBL/GenBank/DDBJ whole genome shotgun (WGS) entry which is preliminary data.</text>
</comment>
<proteinExistence type="predicted"/>
<dbReference type="Proteomes" id="UP000887013">
    <property type="component" value="Unassembled WGS sequence"/>
</dbReference>